<dbReference type="InterPro" id="IPR013767">
    <property type="entry name" value="PAS_fold"/>
</dbReference>
<accession>A0A6J6E718</accession>
<feature type="domain" description="PAS" evidence="1">
    <location>
        <begin position="313"/>
        <end position="368"/>
    </location>
</feature>
<protein>
    <submittedName>
        <fullName evidence="2">Unannotated protein</fullName>
    </submittedName>
</protein>
<name>A0A6J6E718_9ZZZZ</name>
<dbReference type="SMART" id="SM00091">
    <property type="entry name" value="PAS"/>
    <property type="match status" value="3"/>
</dbReference>
<dbReference type="PANTHER" id="PTHR43102">
    <property type="entry name" value="SLR1143 PROTEIN"/>
    <property type="match status" value="1"/>
</dbReference>
<dbReference type="Gene3D" id="3.30.450.40">
    <property type="match status" value="1"/>
</dbReference>
<dbReference type="SMART" id="SM00065">
    <property type="entry name" value="GAF"/>
    <property type="match status" value="1"/>
</dbReference>
<evidence type="ECO:0000313" key="2">
    <source>
        <dbReference type="EMBL" id="CAB4571059.1"/>
    </source>
</evidence>
<proteinExistence type="predicted"/>
<dbReference type="InterPro" id="IPR035965">
    <property type="entry name" value="PAS-like_dom_sf"/>
</dbReference>
<dbReference type="Pfam" id="PF00989">
    <property type="entry name" value="PAS"/>
    <property type="match status" value="1"/>
</dbReference>
<reference evidence="2" key="1">
    <citation type="submission" date="2020-05" db="EMBL/GenBank/DDBJ databases">
        <authorList>
            <person name="Chiriac C."/>
            <person name="Salcher M."/>
            <person name="Ghai R."/>
            <person name="Kavagutti S V."/>
        </authorList>
    </citation>
    <scope>NUCLEOTIDE SEQUENCE</scope>
</reference>
<sequence length="584" mass="63400">MPDGVPAMVAAHLPDDEPARLDALRLLELLDTPPDERFERLVRVASTALGLPMAVVSLIDADRQWFKARIGIDACETTRDVSFCAHAILEPTGVFVVSDALADPRFADNPLVHEGPRIRSYAGHVLRDPAGRALGALAVADHAPRQFDERELGLLADLAALVEGELVAIDREAAGREIARLERSKHALLETFTEGLVLQDTSGAIVEWNTAAERVLGLSADELGGRTSVDPRWRCVQADGSDWPGETHPAMVALTTGVPVRDALMGVHRPNGDLVWMRVNSQPLFDEGVATGVFTAFQDITAEITYERRSAAMAERLSAAIEAGGVGTALLDGDGRITFVNTALADVLAAHTEELKGVELASFFQEADPVHRQLEEVRTGVRTTIAADVCLSPRDPSAVTALRGMPATTDARWIRLNLSQLPDLDDGGVMLAQITDITVRRHLEADVARSEELARVCLDVLEQGIVFGSPTAGVLRVNPAARALLGLAPEGEVPDALLDQWTVLDQDLRELAPHERPVSRAIATGEAIRDQMVWLRRLDGDFIRVRLSAMPFGWTDEVVVAFTDVTPYTRLGDPRPERVYAGHR</sequence>
<dbReference type="NCBIfam" id="TIGR00229">
    <property type="entry name" value="sensory_box"/>
    <property type="match status" value="1"/>
</dbReference>
<dbReference type="InterPro" id="IPR029016">
    <property type="entry name" value="GAF-like_dom_sf"/>
</dbReference>
<dbReference type="CDD" id="cd00130">
    <property type="entry name" value="PAS"/>
    <property type="match status" value="1"/>
</dbReference>
<dbReference type="InterPro" id="IPR000014">
    <property type="entry name" value="PAS"/>
</dbReference>
<dbReference type="InterPro" id="IPR013656">
    <property type="entry name" value="PAS_4"/>
</dbReference>
<dbReference type="PROSITE" id="PS50112">
    <property type="entry name" value="PAS"/>
    <property type="match status" value="2"/>
</dbReference>
<dbReference type="Pfam" id="PF01590">
    <property type="entry name" value="GAF"/>
    <property type="match status" value="1"/>
</dbReference>
<feature type="domain" description="PAS" evidence="1">
    <location>
        <begin position="181"/>
        <end position="229"/>
    </location>
</feature>
<dbReference type="PANTHER" id="PTHR43102:SF2">
    <property type="entry name" value="GAF DOMAIN-CONTAINING PROTEIN"/>
    <property type="match status" value="1"/>
</dbReference>
<dbReference type="Pfam" id="PF13426">
    <property type="entry name" value="PAS_9"/>
    <property type="match status" value="1"/>
</dbReference>
<gene>
    <name evidence="2" type="ORF">UFOPK1493_02398</name>
</gene>
<dbReference type="GO" id="GO:0006355">
    <property type="term" value="P:regulation of DNA-templated transcription"/>
    <property type="evidence" value="ECO:0007669"/>
    <property type="project" value="InterPro"/>
</dbReference>
<dbReference type="SUPFAM" id="SSF55781">
    <property type="entry name" value="GAF domain-like"/>
    <property type="match status" value="1"/>
</dbReference>
<evidence type="ECO:0000259" key="1">
    <source>
        <dbReference type="PROSITE" id="PS50112"/>
    </source>
</evidence>
<organism evidence="2">
    <name type="scientific">freshwater metagenome</name>
    <dbReference type="NCBI Taxonomy" id="449393"/>
    <lineage>
        <taxon>unclassified sequences</taxon>
        <taxon>metagenomes</taxon>
        <taxon>ecological metagenomes</taxon>
    </lineage>
</organism>
<dbReference type="SUPFAM" id="SSF55785">
    <property type="entry name" value="PYP-like sensor domain (PAS domain)"/>
    <property type="match status" value="3"/>
</dbReference>
<dbReference type="Gene3D" id="3.30.450.20">
    <property type="entry name" value="PAS domain"/>
    <property type="match status" value="3"/>
</dbReference>
<dbReference type="EMBL" id="CAEZSR010000096">
    <property type="protein sequence ID" value="CAB4571059.1"/>
    <property type="molecule type" value="Genomic_DNA"/>
</dbReference>
<dbReference type="Pfam" id="PF08448">
    <property type="entry name" value="PAS_4"/>
    <property type="match status" value="1"/>
</dbReference>
<dbReference type="AlphaFoldDB" id="A0A6J6E718"/>
<dbReference type="InterPro" id="IPR003018">
    <property type="entry name" value="GAF"/>
</dbReference>